<feature type="domain" description="Methyl-accepting transducer" evidence="6">
    <location>
        <begin position="276"/>
        <end position="512"/>
    </location>
</feature>
<dbReference type="Pfam" id="PF00672">
    <property type="entry name" value="HAMP"/>
    <property type="match status" value="1"/>
</dbReference>
<keyword evidence="2 4" id="KW-0807">Transducer</keyword>
<dbReference type="CDD" id="cd06225">
    <property type="entry name" value="HAMP"/>
    <property type="match status" value="1"/>
</dbReference>
<dbReference type="PROSITE" id="PS50885">
    <property type="entry name" value="HAMP"/>
    <property type="match status" value="1"/>
</dbReference>
<dbReference type="GO" id="GO:0016020">
    <property type="term" value="C:membrane"/>
    <property type="evidence" value="ECO:0007669"/>
    <property type="project" value="UniProtKB-SubCell"/>
</dbReference>
<keyword evidence="5" id="KW-1133">Transmembrane helix</keyword>
<protein>
    <submittedName>
        <fullName evidence="8">Methyl-accepting chemotaxis protein</fullName>
    </submittedName>
</protein>
<evidence type="ECO:0000259" key="7">
    <source>
        <dbReference type="PROSITE" id="PS50885"/>
    </source>
</evidence>
<evidence type="ECO:0000313" key="8">
    <source>
        <dbReference type="EMBL" id="MBK8523192.1"/>
    </source>
</evidence>
<comment type="subcellular location">
    <subcellularLocation>
        <location evidence="1">Membrane</location>
    </subcellularLocation>
</comment>
<dbReference type="GO" id="GO:0007165">
    <property type="term" value="P:signal transduction"/>
    <property type="evidence" value="ECO:0007669"/>
    <property type="project" value="UniProtKB-KW"/>
</dbReference>
<dbReference type="AlphaFoldDB" id="A0A9D7K1U9"/>
<evidence type="ECO:0000256" key="3">
    <source>
        <dbReference type="ARBA" id="ARBA00029447"/>
    </source>
</evidence>
<evidence type="ECO:0000259" key="6">
    <source>
        <dbReference type="PROSITE" id="PS50111"/>
    </source>
</evidence>
<dbReference type="GO" id="GO:0006935">
    <property type="term" value="P:chemotaxis"/>
    <property type="evidence" value="ECO:0007669"/>
    <property type="project" value="UniProtKB-ARBA"/>
</dbReference>
<dbReference type="PANTHER" id="PTHR32089:SF112">
    <property type="entry name" value="LYSOZYME-LIKE PROTEIN-RELATED"/>
    <property type="match status" value="1"/>
</dbReference>
<evidence type="ECO:0000256" key="5">
    <source>
        <dbReference type="SAM" id="Phobius"/>
    </source>
</evidence>
<feature type="transmembrane region" description="Helical" evidence="5">
    <location>
        <begin position="197"/>
        <end position="217"/>
    </location>
</feature>
<reference evidence="8" key="1">
    <citation type="submission" date="2020-10" db="EMBL/GenBank/DDBJ databases">
        <title>Connecting structure to function with the recovery of over 1000 high-quality activated sludge metagenome-assembled genomes encoding full-length rRNA genes using long-read sequencing.</title>
        <authorList>
            <person name="Singleton C.M."/>
            <person name="Petriglieri F."/>
            <person name="Kristensen J.M."/>
            <person name="Kirkegaard R.H."/>
            <person name="Michaelsen T.Y."/>
            <person name="Andersen M.H."/>
            <person name="Karst S.M."/>
            <person name="Dueholm M.S."/>
            <person name="Nielsen P.H."/>
            <person name="Albertsen M."/>
        </authorList>
    </citation>
    <scope>NUCLEOTIDE SEQUENCE</scope>
    <source>
        <strain evidence="8">Hirt_18-Q3-R61-65_BATAC.395</strain>
    </source>
</reference>
<evidence type="ECO:0000256" key="1">
    <source>
        <dbReference type="ARBA" id="ARBA00004370"/>
    </source>
</evidence>
<dbReference type="Gene3D" id="1.10.287.950">
    <property type="entry name" value="Methyl-accepting chemotaxis protein"/>
    <property type="match status" value="1"/>
</dbReference>
<keyword evidence="5" id="KW-0812">Transmembrane</keyword>
<keyword evidence="5" id="KW-0472">Membrane</keyword>
<dbReference type="PROSITE" id="PS50111">
    <property type="entry name" value="CHEMOTAXIS_TRANSDUC_2"/>
    <property type="match status" value="1"/>
</dbReference>
<evidence type="ECO:0000256" key="4">
    <source>
        <dbReference type="PROSITE-ProRule" id="PRU00284"/>
    </source>
</evidence>
<accession>A0A9D7K1U9</accession>
<evidence type="ECO:0000256" key="2">
    <source>
        <dbReference type="ARBA" id="ARBA00023224"/>
    </source>
</evidence>
<name>A0A9D7K1U9_9PROT</name>
<dbReference type="InterPro" id="IPR003660">
    <property type="entry name" value="HAMP_dom"/>
</dbReference>
<gene>
    <name evidence="8" type="ORF">IPL58_03150</name>
</gene>
<proteinExistence type="inferred from homology"/>
<dbReference type="SMART" id="SM00283">
    <property type="entry name" value="MA"/>
    <property type="match status" value="1"/>
</dbReference>
<dbReference type="EMBL" id="JADJUC010000002">
    <property type="protein sequence ID" value="MBK8523192.1"/>
    <property type="molecule type" value="Genomic_DNA"/>
</dbReference>
<dbReference type="FunFam" id="1.10.287.950:FF:000001">
    <property type="entry name" value="Methyl-accepting chemotaxis sensory transducer"/>
    <property type="match status" value="1"/>
</dbReference>
<dbReference type="PANTHER" id="PTHR32089">
    <property type="entry name" value="METHYL-ACCEPTING CHEMOTAXIS PROTEIN MCPB"/>
    <property type="match status" value="1"/>
</dbReference>
<dbReference type="SUPFAM" id="SSF58104">
    <property type="entry name" value="Methyl-accepting chemotaxis protein (MCP) signaling domain"/>
    <property type="match status" value="1"/>
</dbReference>
<dbReference type="Pfam" id="PF00015">
    <property type="entry name" value="MCPsignal"/>
    <property type="match status" value="1"/>
</dbReference>
<dbReference type="Proteomes" id="UP000886689">
    <property type="component" value="Unassembled WGS sequence"/>
</dbReference>
<dbReference type="InterPro" id="IPR004089">
    <property type="entry name" value="MCPsignal_dom"/>
</dbReference>
<organism evidence="8 9">
    <name type="scientific">Candidatus Proximibacter danicus</name>
    <dbReference type="NCBI Taxonomy" id="2954365"/>
    <lineage>
        <taxon>Bacteria</taxon>
        <taxon>Pseudomonadati</taxon>
        <taxon>Pseudomonadota</taxon>
        <taxon>Betaproteobacteria</taxon>
        <taxon>Candidatus Proximibacter</taxon>
    </lineage>
</organism>
<dbReference type="SMART" id="SM00304">
    <property type="entry name" value="HAMP"/>
    <property type="match status" value="1"/>
</dbReference>
<feature type="domain" description="HAMP" evidence="7">
    <location>
        <begin position="218"/>
        <end position="271"/>
    </location>
</feature>
<evidence type="ECO:0000313" key="9">
    <source>
        <dbReference type="Proteomes" id="UP000886689"/>
    </source>
</evidence>
<comment type="caution">
    <text evidence="8">The sequence shown here is derived from an EMBL/GenBank/DDBJ whole genome shotgun (WGS) entry which is preliminary data.</text>
</comment>
<comment type="similarity">
    <text evidence="3">Belongs to the methyl-accepting chemotaxis (MCP) protein family.</text>
</comment>
<sequence length="549" mass="58380">MNLQIKQRLFILVTAALAALIGTGLFSFSQASKLNASLTEAIDRHAVTVAAIDSARGAQVSFKTQVQEWKNILLRGKDPEAFKKYLKGFESENQAVKDRLVQLKAAATKLGVADRLKIDSVIATFEKLAPAYLEALKQFDRASADPSGTVDKAVKGIDREPTKAIDDLVTEIQKISKESNEAEAINSAEVFSAVKSGLMAFSIGAVIVLVLLAFYIVGSITRPLAALESTMTHIASNGDLTKHADTAHQDEIGRMASAFNVMMDQLQKIIGEVRGSSDQVAASADQLAGSSAQLAEVSEQQSGAVASSAAAIEELTVAIASVSETARDVHTQAVDSVSRTTEGSEKVSHLAGEIQRLQQNMVDIARTVDEFVKSTQAITGMTQEVRDIADQTNLLALNAAIEAARAGEAGRGFAVVADEVRKLAEKSGKSASEIDSVTRSIMSQSSAVQDAITAGERAIETSMTLATDVEAVLLHSRDSVERSTHGVTEISDSVSEQKVASTDIAQSMERIANMVEENNAAARSVSDATRELKTLSERLILSVSGFRLA</sequence>